<proteinExistence type="predicted"/>
<sequence length="119" mass="13356">MLIVFLVVNGLLLVFRQRMDGLGVDTAILLTGNLILFVIFLLSFVMHARSAENSSTPAFLRSVYGGMLLKLFGGATAAFVYIFLFRDKVNKPALFGCMFLYMLYTFIELRVVLKKSKTS</sequence>
<name>A0A0C1L3H5_9BACT</name>
<feature type="transmembrane region" description="Helical" evidence="1">
    <location>
        <begin position="92"/>
        <end position="113"/>
    </location>
</feature>
<feature type="transmembrane region" description="Helical" evidence="1">
    <location>
        <begin position="26"/>
        <end position="46"/>
    </location>
</feature>
<feature type="transmembrane region" description="Helical" evidence="1">
    <location>
        <begin position="67"/>
        <end position="86"/>
    </location>
</feature>
<evidence type="ECO:0000256" key="1">
    <source>
        <dbReference type="SAM" id="Phobius"/>
    </source>
</evidence>
<protein>
    <recommendedName>
        <fullName evidence="4">ATP synthase subunit I</fullName>
    </recommendedName>
</protein>
<evidence type="ECO:0000313" key="3">
    <source>
        <dbReference type="Proteomes" id="UP000031408"/>
    </source>
</evidence>
<dbReference type="STRING" id="1349421.OI18_14340"/>
<reference evidence="2 3" key="1">
    <citation type="submission" date="2014-11" db="EMBL/GenBank/DDBJ databases">
        <title>Genome sequence of Flavihumibacter solisilvae 3-3.</title>
        <authorList>
            <person name="Zhou G."/>
            <person name="Li M."/>
            <person name="Wang G."/>
        </authorList>
    </citation>
    <scope>NUCLEOTIDE SEQUENCE [LARGE SCALE GENOMIC DNA]</scope>
    <source>
        <strain evidence="2 3">3-3</strain>
    </source>
</reference>
<dbReference type="Proteomes" id="UP000031408">
    <property type="component" value="Unassembled WGS sequence"/>
</dbReference>
<dbReference type="EMBL" id="JSVC01000015">
    <property type="protein sequence ID" value="KIC94156.1"/>
    <property type="molecule type" value="Genomic_DNA"/>
</dbReference>
<gene>
    <name evidence="2" type="ORF">OI18_14340</name>
</gene>
<keyword evidence="1" id="KW-1133">Transmembrane helix</keyword>
<keyword evidence="3" id="KW-1185">Reference proteome</keyword>
<dbReference type="AlphaFoldDB" id="A0A0C1L3H5"/>
<organism evidence="2 3">
    <name type="scientific">Flavihumibacter solisilvae</name>
    <dbReference type="NCBI Taxonomy" id="1349421"/>
    <lineage>
        <taxon>Bacteria</taxon>
        <taxon>Pseudomonadati</taxon>
        <taxon>Bacteroidota</taxon>
        <taxon>Chitinophagia</taxon>
        <taxon>Chitinophagales</taxon>
        <taxon>Chitinophagaceae</taxon>
        <taxon>Flavihumibacter</taxon>
    </lineage>
</organism>
<evidence type="ECO:0008006" key="4">
    <source>
        <dbReference type="Google" id="ProtNLM"/>
    </source>
</evidence>
<accession>A0A0C1L3H5</accession>
<evidence type="ECO:0000313" key="2">
    <source>
        <dbReference type="EMBL" id="KIC94156.1"/>
    </source>
</evidence>
<keyword evidence="1" id="KW-0472">Membrane</keyword>
<keyword evidence="1" id="KW-0812">Transmembrane</keyword>
<comment type="caution">
    <text evidence="2">The sequence shown here is derived from an EMBL/GenBank/DDBJ whole genome shotgun (WGS) entry which is preliminary data.</text>
</comment>